<accession>A0A3T0ICZ7</accession>
<name>A0A3T0ICZ7_9CAUD</name>
<evidence type="ECO:0000313" key="3">
    <source>
        <dbReference type="Proteomes" id="UP000284334"/>
    </source>
</evidence>
<dbReference type="KEGG" id="vg:55612944"/>
<reference evidence="2 3" key="1">
    <citation type="submission" date="2018-10" db="EMBL/GenBank/DDBJ databases">
        <authorList>
            <person name="Soria N.A."/>
            <person name="Batley M.G."/>
            <person name="Hanafy A."/>
            <person name="Singh N."/>
            <person name="Shaffer C.D."/>
            <person name="Weston-Hafer K.A."/>
            <person name="Russell D.A."/>
            <person name="Pope W.H."/>
            <person name="Jacobs-Sera D."/>
            <person name="Hendrix R.W."/>
            <person name="Hatfull G.F."/>
        </authorList>
    </citation>
    <scope>NUCLEOTIDE SEQUENCE [LARGE SCALE GENOMIC DNA]</scope>
</reference>
<dbReference type="EMBL" id="MK061412">
    <property type="protein sequence ID" value="AZU97299.1"/>
    <property type="molecule type" value="Genomic_DNA"/>
</dbReference>
<evidence type="ECO:0008006" key="4">
    <source>
        <dbReference type="Google" id="ProtNLM"/>
    </source>
</evidence>
<proteinExistence type="predicted"/>
<feature type="region of interest" description="Disordered" evidence="1">
    <location>
        <begin position="79"/>
        <end position="133"/>
    </location>
</feature>
<evidence type="ECO:0000313" key="2">
    <source>
        <dbReference type="EMBL" id="AZU97299.1"/>
    </source>
</evidence>
<protein>
    <recommendedName>
        <fullName evidence="4">Lipoprotein</fullName>
    </recommendedName>
</protein>
<evidence type="ECO:0000256" key="1">
    <source>
        <dbReference type="SAM" id="MobiDB-lite"/>
    </source>
</evidence>
<dbReference type="Proteomes" id="UP000284334">
    <property type="component" value="Segment"/>
</dbReference>
<gene>
    <name evidence="2" type="primary">254</name>
    <name evidence="2" type="ORF">SEA_GILSON_254</name>
</gene>
<dbReference type="PROSITE" id="PS51257">
    <property type="entry name" value="PROKAR_LIPOPROTEIN"/>
    <property type="match status" value="1"/>
</dbReference>
<dbReference type="GeneID" id="55612944"/>
<keyword evidence="3" id="KW-1185">Reference proteome</keyword>
<sequence length="133" mass="13710">MNKGLKVAGLAVAGVVALTACEGGSGTVHYKSGKAGTVVGKSTKGGTYKLTTKSGGKKKTFEVFSSVYFDCGMFSYYPTCVKSPKPVSTPTKNGGGKNTTPKNNKTSPKKDTTKKSNGFGGFKSGGFSSSKKR</sequence>
<organism evidence="2 3">
    <name type="scientific">Streptomyces phage Gilson</name>
    <dbReference type="NCBI Taxonomy" id="2488789"/>
    <lineage>
        <taxon>Viruses</taxon>
        <taxon>Duplodnaviria</taxon>
        <taxon>Heunggongvirae</taxon>
        <taxon>Uroviricota</taxon>
        <taxon>Caudoviricetes</taxon>
        <taxon>Stanwilliamsviridae</taxon>
        <taxon>Loccivirinae</taxon>
        <taxon>Gilsonvirus</taxon>
        <taxon>Gilsonvirus gilson</taxon>
    </lineage>
</organism>
<feature type="compositionally biased region" description="Low complexity" evidence="1">
    <location>
        <begin position="88"/>
        <end position="106"/>
    </location>
</feature>
<dbReference type="RefSeq" id="YP_009842684.1">
    <property type="nucleotide sequence ID" value="NC_048742.1"/>
</dbReference>